<dbReference type="AlphaFoldDB" id="K6GRF7"/>
<accession>K6GRF7</accession>
<gene>
    <name evidence="3" type="ORF">B193_1788</name>
</gene>
<sequence length="96" mass="11018">MTTPARIDRLKAKKEEIEKQLAELEAREKSKARKEDNRLKVLIGAGILADAKIRPELAGEVQKILDRAITAKRDRDFLQEKGWLPRQPTTGNREEK</sequence>
<organism evidence="3 4">
    <name type="scientific">Solidesulfovibrio magneticus str. Maddingley MBC34</name>
    <dbReference type="NCBI Taxonomy" id="1206767"/>
    <lineage>
        <taxon>Bacteria</taxon>
        <taxon>Pseudomonadati</taxon>
        <taxon>Thermodesulfobacteriota</taxon>
        <taxon>Desulfovibrionia</taxon>
        <taxon>Desulfovibrionales</taxon>
        <taxon>Desulfovibrionaceae</taxon>
        <taxon>Solidesulfovibrio</taxon>
    </lineage>
</organism>
<dbReference type="PATRIC" id="fig|1206767.3.peg.1750"/>
<feature type="compositionally biased region" description="Polar residues" evidence="2">
    <location>
        <begin position="87"/>
        <end position="96"/>
    </location>
</feature>
<dbReference type="Proteomes" id="UP000006272">
    <property type="component" value="Unassembled WGS sequence"/>
</dbReference>
<evidence type="ECO:0000256" key="1">
    <source>
        <dbReference type="SAM" id="Coils"/>
    </source>
</evidence>
<dbReference type="EMBL" id="ALAO01000134">
    <property type="protein sequence ID" value="EKO39510.1"/>
    <property type="molecule type" value="Genomic_DNA"/>
</dbReference>
<evidence type="ECO:0008006" key="5">
    <source>
        <dbReference type="Google" id="ProtNLM"/>
    </source>
</evidence>
<keyword evidence="1" id="KW-0175">Coiled coil</keyword>
<evidence type="ECO:0000313" key="3">
    <source>
        <dbReference type="EMBL" id="EKO39510.1"/>
    </source>
</evidence>
<evidence type="ECO:0000256" key="2">
    <source>
        <dbReference type="SAM" id="MobiDB-lite"/>
    </source>
</evidence>
<reference evidence="3 4" key="1">
    <citation type="submission" date="2012-07" db="EMBL/GenBank/DDBJ databases">
        <title>Draft genome sequence of Desulfovibrio magneticus str. Maddingley MBC34 obtained from a metagenomic sequence of a methanogenic enrichment isolated from coal-seam formation water in Victoria, Australia.</title>
        <authorList>
            <person name="Greenfield P."/>
            <person name="Hendry P."/>
            <person name="Li D."/>
            <person name="Rosewarne C.P."/>
            <person name="Tran-Dinh N."/>
            <person name="Elbourne L.D.H."/>
            <person name="Paulsen I.T."/>
            <person name="Midgley D.J."/>
        </authorList>
    </citation>
    <scope>NUCLEOTIDE SEQUENCE [LARGE SCALE GENOMIC DNA]</scope>
    <source>
        <strain evidence="4">Maddingley MBC34</strain>
    </source>
</reference>
<comment type="caution">
    <text evidence="3">The sequence shown here is derived from an EMBL/GenBank/DDBJ whole genome shotgun (WGS) entry which is preliminary data.</text>
</comment>
<feature type="coiled-coil region" evidence="1">
    <location>
        <begin position="7"/>
        <end position="37"/>
    </location>
</feature>
<proteinExistence type="predicted"/>
<feature type="region of interest" description="Disordered" evidence="2">
    <location>
        <begin position="77"/>
        <end position="96"/>
    </location>
</feature>
<evidence type="ECO:0000313" key="4">
    <source>
        <dbReference type="Proteomes" id="UP000006272"/>
    </source>
</evidence>
<protein>
    <recommendedName>
        <fullName evidence="5">Mobilization protein</fullName>
    </recommendedName>
</protein>
<name>K6GRF7_9BACT</name>